<dbReference type="SUPFAM" id="SSF56801">
    <property type="entry name" value="Acetyl-CoA synthetase-like"/>
    <property type="match status" value="1"/>
</dbReference>
<evidence type="ECO:0000313" key="3">
    <source>
        <dbReference type="Proteomes" id="UP000391919"/>
    </source>
</evidence>
<evidence type="ECO:0000259" key="1">
    <source>
        <dbReference type="Pfam" id="PF13193"/>
    </source>
</evidence>
<dbReference type="EMBL" id="BKZQ01000027">
    <property type="protein sequence ID" value="GER70777.1"/>
    <property type="molecule type" value="Genomic_DNA"/>
</dbReference>
<dbReference type="Pfam" id="PF13193">
    <property type="entry name" value="AMP-binding_C"/>
    <property type="match status" value="1"/>
</dbReference>
<dbReference type="Proteomes" id="UP000391919">
    <property type="component" value="Unassembled WGS sequence"/>
</dbReference>
<evidence type="ECO:0000313" key="2">
    <source>
        <dbReference type="EMBL" id="GER70777.1"/>
    </source>
</evidence>
<comment type="caution">
    <text evidence="2">The sequence shown here is derived from an EMBL/GenBank/DDBJ whole genome shotgun (WGS) entry which is preliminary data.</text>
</comment>
<dbReference type="InterPro" id="IPR045851">
    <property type="entry name" value="AMP-bd_C_sf"/>
</dbReference>
<dbReference type="Gene3D" id="3.30.300.30">
    <property type="match status" value="1"/>
</dbReference>
<protein>
    <recommendedName>
        <fullName evidence="1">AMP-binding enzyme C-terminal domain-containing protein</fullName>
    </recommendedName>
</protein>
<dbReference type="AlphaFoldDB" id="A0A5J4JKA0"/>
<accession>A0A5J4JKA0</accession>
<dbReference type="InterPro" id="IPR025110">
    <property type="entry name" value="AMP-bd_C"/>
</dbReference>
<proteinExistence type="predicted"/>
<keyword evidence="3" id="KW-1185">Reference proteome</keyword>
<reference evidence="2 3" key="1">
    <citation type="submission" date="2019-09" db="EMBL/GenBank/DDBJ databases">
        <title>Draft genome sequence of Bacillus sp. JC-7.</title>
        <authorList>
            <person name="Tanaka N."/>
            <person name="Shiwa Y."/>
            <person name="Fujita N."/>
            <person name="Tanasupawat S."/>
        </authorList>
    </citation>
    <scope>NUCLEOTIDE SEQUENCE [LARGE SCALE GENOMIC DNA]</scope>
    <source>
        <strain evidence="2 3">JC-7</strain>
    </source>
</reference>
<dbReference type="RefSeq" id="WP_253693824.1">
    <property type="nucleotide sequence ID" value="NZ_BKZP01000031.1"/>
</dbReference>
<feature type="domain" description="AMP-binding enzyme C-terminal" evidence="1">
    <location>
        <begin position="4"/>
        <end position="38"/>
    </location>
</feature>
<name>A0A5J4JKA0_9BACI</name>
<gene>
    <name evidence="2" type="ORF">BpJC7_20800</name>
</gene>
<sequence>MQLTEEEVVEYCRQYLSSYKKTRKVIFADEIPRTPSGKVQKFKLREQFGAG</sequence>
<organism evidence="2 3">
    <name type="scientific">Weizmannia acidilactici</name>
    <dbReference type="NCBI Taxonomy" id="2607726"/>
    <lineage>
        <taxon>Bacteria</taxon>
        <taxon>Bacillati</taxon>
        <taxon>Bacillota</taxon>
        <taxon>Bacilli</taxon>
        <taxon>Bacillales</taxon>
        <taxon>Bacillaceae</taxon>
        <taxon>Heyndrickxia</taxon>
    </lineage>
</organism>